<accession>A0ABS4M7T6</accession>
<evidence type="ECO:0000313" key="2">
    <source>
        <dbReference type="Proteomes" id="UP001519309"/>
    </source>
</evidence>
<name>A0ABS4M7T6_9ACTN</name>
<reference evidence="1 2" key="1">
    <citation type="submission" date="2021-03" db="EMBL/GenBank/DDBJ databases">
        <title>Genomic Encyclopedia of Type Strains, Phase IV (KMG-IV): sequencing the most valuable type-strain genomes for metagenomic binning, comparative biology and taxonomic classification.</title>
        <authorList>
            <person name="Goeker M."/>
        </authorList>
    </citation>
    <scope>NUCLEOTIDE SEQUENCE [LARGE SCALE GENOMIC DNA]</scope>
    <source>
        <strain evidence="1 2">DSM 40499</strain>
    </source>
</reference>
<dbReference type="EMBL" id="JAGGLP010000033">
    <property type="protein sequence ID" value="MBP2055740.1"/>
    <property type="molecule type" value="Genomic_DNA"/>
</dbReference>
<sequence>MRRPYKDMAPLPLYHARCNGRNGWVNDSRLPNHHSDEGPFLAVFRDHLFCVRGTERTGVALAKSRPQLGRARCPFKGSLSLLLGPRPQQKPVGQTTATTANLPEAVQENEEVVPVNVSTWVLPSGVTVGR</sequence>
<keyword evidence="2" id="KW-1185">Reference proteome</keyword>
<dbReference type="Proteomes" id="UP001519309">
    <property type="component" value="Unassembled WGS sequence"/>
</dbReference>
<proteinExistence type="predicted"/>
<protein>
    <recommendedName>
        <fullName evidence="3">Rieske domain-containing protein</fullName>
    </recommendedName>
</protein>
<evidence type="ECO:0008006" key="3">
    <source>
        <dbReference type="Google" id="ProtNLM"/>
    </source>
</evidence>
<evidence type="ECO:0000313" key="1">
    <source>
        <dbReference type="EMBL" id="MBP2055740.1"/>
    </source>
</evidence>
<organism evidence="1 2">
    <name type="scientific">Streptomyces griseochromogenes</name>
    <dbReference type="NCBI Taxonomy" id="68214"/>
    <lineage>
        <taxon>Bacteria</taxon>
        <taxon>Bacillati</taxon>
        <taxon>Actinomycetota</taxon>
        <taxon>Actinomycetes</taxon>
        <taxon>Kitasatosporales</taxon>
        <taxon>Streptomycetaceae</taxon>
        <taxon>Streptomyces</taxon>
    </lineage>
</organism>
<comment type="caution">
    <text evidence="1">The sequence shown here is derived from an EMBL/GenBank/DDBJ whole genome shotgun (WGS) entry which is preliminary data.</text>
</comment>
<gene>
    <name evidence="1" type="ORF">J2Z21_008756</name>
</gene>